<evidence type="ECO:0000256" key="4">
    <source>
        <dbReference type="ARBA" id="ARBA00022475"/>
    </source>
</evidence>
<dbReference type="PRINTS" id="PR00812">
    <property type="entry name" value="BCTERIALGSPF"/>
</dbReference>
<keyword evidence="8 10" id="KW-0472">Membrane</keyword>
<reference evidence="12" key="1">
    <citation type="submission" date="2015-09" db="EMBL/GenBank/DDBJ databases">
        <title>Draft Genome Sequences of Two Novel Amoeba-resistant Intranuclear Bacteria, Candidatus Berkiella cookevillensis and Candidatus Berkiella aquae.</title>
        <authorList>
            <person name="Mehari Y.T."/>
            <person name="Arivett B.A."/>
            <person name="Farone A.L."/>
            <person name="Gunderson J.H."/>
            <person name="Farone M.B."/>
        </authorList>
    </citation>
    <scope>NUCLEOTIDE SEQUENCE [LARGE SCALE GENOMIC DNA]</scope>
    <source>
        <strain evidence="12">HT99</strain>
    </source>
</reference>
<keyword evidence="5" id="KW-0997">Cell inner membrane</keyword>
<protein>
    <submittedName>
        <fullName evidence="12">Type II secretion system protein F</fullName>
    </submittedName>
</protein>
<name>A0A0Q9YT01_9GAMM</name>
<keyword evidence="7 10" id="KW-1133">Transmembrane helix</keyword>
<evidence type="ECO:0000256" key="9">
    <source>
        <dbReference type="RuleBase" id="RU003923"/>
    </source>
</evidence>
<dbReference type="PANTHER" id="PTHR30012">
    <property type="entry name" value="GENERAL SECRETION PATHWAY PROTEIN"/>
    <property type="match status" value="1"/>
</dbReference>
<comment type="subcellular location">
    <subcellularLocation>
        <location evidence="1 9">Cell inner membrane</location>
        <topology evidence="1 9">Multi-pass membrane protein</topology>
    </subcellularLocation>
</comment>
<evidence type="ECO:0000256" key="6">
    <source>
        <dbReference type="ARBA" id="ARBA00022692"/>
    </source>
</evidence>
<feature type="transmembrane region" description="Helical" evidence="10">
    <location>
        <begin position="236"/>
        <end position="253"/>
    </location>
</feature>
<feature type="transmembrane region" description="Helical" evidence="10">
    <location>
        <begin position="390"/>
        <end position="410"/>
    </location>
</feature>
<gene>
    <name evidence="12" type="primary">epsF_2</name>
    <name evidence="12" type="ORF">HT99x_02746</name>
</gene>
<dbReference type="RefSeq" id="WP_075067340.1">
    <property type="nucleotide sequence ID" value="NZ_LKAJ02000001.1"/>
</dbReference>
<feature type="domain" description="Type II secretion system protein GspF" evidence="11">
    <location>
        <begin position="83"/>
        <end position="206"/>
    </location>
</feature>
<dbReference type="InterPro" id="IPR001992">
    <property type="entry name" value="T2SS_GspF/T4SS_PilC_CS"/>
</dbReference>
<dbReference type="FunFam" id="1.20.81.30:FF:000001">
    <property type="entry name" value="Type II secretion system protein F"/>
    <property type="match status" value="2"/>
</dbReference>
<evidence type="ECO:0000259" key="11">
    <source>
        <dbReference type="Pfam" id="PF00482"/>
    </source>
</evidence>
<feature type="transmembrane region" description="Helical" evidence="10">
    <location>
        <begin position="183"/>
        <end position="205"/>
    </location>
</feature>
<dbReference type="InterPro" id="IPR018076">
    <property type="entry name" value="T2SS_GspF_dom"/>
</dbReference>
<evidence type="ECO:0000256" key="8">
    <source>
        <dbReference type="ARBA" id="ARBA00023136"/>
    </source>
</evidence>
<keyword evidence="4" id="KW-1003">Cell membrane</keyword>
<dbReference type="InterPro" id="IPR003004">
    <property type="entry name" value="GspF/PilC"/>
</dbReference>
<evidence type="ECO:0000256" key="3">
    <source>
        <dbReference type="ARBA" id="ARBA00022448"/>
    </source>
</evidence>
<dbReference type="EMBL" id="LKAJ01000015">
    <property type="protein sequence ID" value="KRG19767.1"/>
    <property type="molecule type" value="Genomic_DNA"/>
</dbReference>
<keyword evidence="6 9" id="KW-0812">Transmembrane</keyword>
<evidence type="ECO:0000256" key="5">
    <source>
        <dbReference type="ARBA" id="ARBA00022519"/>
    </source>
</evidence>
<proteinExistence type="inferred from homology"/>
<sequence length="417" mass="45278">MAIAKRTTQRPPPPAAPKMHLFSYECMNAQGLKVQGEISAANITLAKADLRRQGLNPISVRRQSTPLFAKRKKKVSAAEISHFSRQMATMMSAGVPLVQSFDIVAKGTDHEGVRDLVLAIKAEVEAGRSFSEALKQHPLYFDQLFCNLVAAGEASGSLETMLDRIATYKEKTESLKRKIKKALFYPCAVVVVAIIVTAILLIFVVPQFEQLFKGFGADLPYFTKMVIHISNFVQKSWWLILGLAIAALWSFGYSRKKYPAVQQAVDKLVLKLPIVGPILHKAAIARYARTLSTTFAAGVPLVEALESVAGATGNIVYSKAVLYIRDAVSTGSQMQVAMRTTGIFPNMVVQMVAIGEESGALDKMLAKVATIFEEEVDAAVDGLSSLLEPIIMAVLGVLVGGLVIAMYLPIFKMGSVV</sequence>
<dbReference type="GO" id="GO:0005886">
    <property type="term" value="C:plasma membrane"/>
    <property type="evidence" value="ECO:0007669"/>
    <property type="project" value="UniProtKB-SubCell"/>
</dbReference>
<dbReference type="GO" id="GO:0015628">
    <property type="term" value="P:protein secretion by the type II secretion system"/>
    <property type="evidence" value="ECO:0007669"/>
    <property type="project" value="TreeGrafter"/>
</dbReference>
<dbReference type="AlphaFoldDB" id="A0A0Q9YT01"/>
<dbReference type="PROSITE" id="PS00874">
    <property type="entry name" value="T2SP_F"/>
    <property type="match status" value="1"/>
</dbReference>
<comment type="similarity">
    <text evidence="2 9">Belongs to the GSP F family.</text>
</comment>
<dbReference type="Gene3D" id="1.20.81.30">
    <property type="entry name" value="Type II secretion system (T2SS), domain F"/>
    <property type="match status" value="2"/>
</dbReference>
<evidence type="ECO:0000256" key="10">
    <source>
        <dbReference type="SAM" id="Phobius"/>
    </source>
</evidence>
<comment type="caution">
    <text evidence="12">The sequence shown here is derived from an EMBL/GenBank/DDBJ whole genome shotgun (WGS) entry which is preliminary data.</text>
</comment>
<evidence type="ECO:0000256" key="1">
    <source>
        <dbReference type="ARBA" id="ARBA00004429"/>
    </source>
</evidence>
<evidence type="ECO:0000256" key="7">
    <source>
        <dbReference type="ARBA" id="ARBA00022989"/>
    </source>
</evidence>
<dbReference type="STRING" id="295108.HT99x_02746"/>
<keyword evidence="3 9" id="KW-0813">Transport</keyword>
<dbReference type="OrthoDB" id="9805682at2"/>
<accession>A0A0Q9YT01</accession>
<feature type="domain" description="Type II secretion system protein GspF" evidence="11">
    <location>
        <begin position="288"/>
        <end position="409"/>
    </location>
</feature>
<organism evidence="12">
    <name type="scientific">Candidatus Berkiella aquae</name>
    <dbReference type="NCBI Taxonomy" id="295108"/>
    <lineage>
        <taxon>Bacteria</taxon>
        <taxon>Pseudomonadati</taxon>
        <taxon>Pseudomonadota</taxon>
        <taxon>Gammaproteobacteria</taxon>
        <taxon>Candidatus Berkiellales</taxon>
        <taxon>Candidatus Berkiellaceae</taxon>
        <taxon>Candidatus Berkiella</taxon>
    </lineage>
</organism>
<evidence type="ECO:0000313" key="12">
    <source>
        <dbReference type="EMBL" id="KRG19767.1"/>
    </source>
</evidence>
<dbReference type="Pfam" id="PF00482">
    <property type="entry name" value="T2SSF"/>
    <property type="match status" value="2"/>
</dbReference>
<dbReference type="PATRIC" id="fig|1590043.3.peg.2792"/>
<dbReference type="PANTHER" id="PTHR30012:SF7">
    <property type="entry name" value="PROTEIN TRANSPORT PROTEIN HOFC HOMOLOG"/>
    <property type="match status" value="1"/>
</dbReference>
<evidence type="ECO:0000256" key="2">
    <source>
        <dbReference type="ARBA" id="ARBA00005745"/>
    </source>
</evidence>
<dbReference type="InterPro" id="IPR042094">
    <property type="entry name" value="T2SS_GspF_sf"/>
</dbReference>